<dbReference type="PANTHER" id="PTHR10794">
    <property type="entry name" value="ABHYDROLASE DOMAIN-CONTAINING PROTEIN"/>
    <property type="match status" value="1"/>
</dbReference>
<keyword evidence="11" id="KW-0106">Calcium</keyword>
<dbReference type="SUPFAM" id="SSF53474">
    <property type="entry name" value="alpha/beta-Hydrolases"/>
    <property type="match status" value="1"/>
</dbReference>
<evidence type="ECO:0000256" key="13">
    <source>
        <dbReference type="SAM" id="Phobius"/>
    </source>
</evidence>
<evidence type="ECO:0000313" key="15">
    <source>
        <dbReference type="EMBL" id="CAD5314464.1"/>
    </source>
</evidence>
<comment type="catalytic activity">
    <reaction evidence="1">
        <text>2 a phenolic donor + H2O2 = 2 a phenolic radical donor + 2 H2O</text>
        <dbReference type="Rhea" id="RHEA:56136"/>
        <dbReference type="ChEBI" id="CHEBI:15377"/>
        <dbReference type="ChEBI" id="CHEBI:16240"/>
        <dbReference type="ChEBI" id="CHEBI:139520"/>
        <dbReference type="ChEBI" id="CHEBI:139521"/>
        <dbReference type="EC" id="1.11.1.7"/>
    </reaction>
</comment>
<evidence type="ECO:0000256" key="1">
    <source>
        <dbReference type="ARBA" id="ARBA00000189"/>
    </source>
</evidence>
<keyword evidence="7" id="KW-0732">Signal</keyword>
<evidence type="ECO:0000256" key="5">
    <source>
        <dbReference type="ARBA" id="ARBA00022617"/>
    </source>
</evidence>
<feature type="binding site" evidence="11">
    <location>
        <position position="12"/>
    </location>
    <ligand>
        <name>Ca(2+)</name>
        <dbReference type="ChEBI" id="CHEBI:29108"/>
        <label>1</label>
    </ligand>
</feature>
<evidence type="ECO:0000256" key="12">
    <source>
        <dbReference type="RuleBase" id="RU004241"/>
    </source>
</evidence>
<dbReference type="GO" id="GO:0020037">
    <property type="term" value="F:heme binding"/>
    <property type="evidence" value="ECO:0007669"/>
    <property type="project" value="InterPro"/>
</dbReference>
<keyword evidence="13" id="KW-0812">Transmembrane</keyword>
<evidence type="ECO:0000313" key="16">
    <source>
        <dbReference type="Proteomes" id="UP000516314"/>
    </source>
</evidence>
<dbReference type="InterPro" id="IPR000073">
    <property type="entry name" value="AB_hydrolase_1"/>
</dbReference>
<proteinExistence type="inferred from homology"/>
<evidence type="ECO:0000256" key="2">
    <source>
        <dbReference type="ARBA" id="ARBA00010884"/>
    </source>
</evidence>
<feature type="binding site" description="axial binding residue" evidence="11">
    <location>
        <position position="127"/>
    </location>
    <ligand>
        <name>heme b</name>
        <dbReference type="ChEBI" id="CHEBI:60344"/>
    </ligand>
    <ligandPart>
        <name>Fe</name>
        <dbReference type="ChEBI" id="CHEBI:18248"/>
    </ligandPart>
</feature>
<keyword evidence="5" id="KW-0349">Heme</keyword>
<evidence type="ECO:0000256" key="11">
    <source>
        <dbReference type="PIRSR" id="PIRSR600823-3"/>
    </source>
</evidence>
<comment type="cofactor">
    <cofactor evidence="11">
        <name>heme b</name>
        <dbReference type="ChEBI" id="CHEBI:60344"/>
    </cofactor>
    <text evidence="11">Binds 1 heme b (iron(II)-protoporphyrin IX) group per subunit.</text>
</comment>
<dbReference type="Gene3D" id="1.10.520.10">
    <property type="match status" value="1"/>
</dbReference>
<dbReference type="PANTHER" id="PTHR10794:SF63">
    <property type="entry name" value="ALPHA_BETA HYDROLASE 1, ISOFORM A"/>
    <property type="match status" value="1"/>
</dbReference>
<evidence type="ECO:0000259" key="14">
    <source>
        <dbReference type="PROSITE" id="PS50873"/>
    </source>
</evidence>
<dbReference type="EC" id="1.11.1.7" evidence="3"/>
<feature type="binding site" evidence="10">
    <location>
        <position position="96"/>
    </location>
    <ligand>
        <name>substrate</name>
    </ligand>
</feature>
<dbReference type="SUPFAM" id="SSF48113">
    <property type="entry name" value="Heme-dependent peroxidases"/>
    <property type="match status" value="1"/>
</dbReference>
<dbReference type="InterPro" id="IPR050960">
    <property type="entry name" value="AB_hydrolase_4_sf"/>
</dbReference>
<evidence type="ECO:0000256" key="7">
    <source>
        <dbReference type="ARBA" id="ARBA00022729"/>
    </source>
</evidence>
<keyword evidence="4" id="KW-0575">Peroxidase</keyword>
<evidence type="ECO:0000256" key="10">
    <source>
        <dbReference type="PIRSR" id="PIRSR600823-2"/>
    </source>
</evidence>
<dbReference type="InterPro" id="IPR000823">
    <property type="entry name" value="Peroxidase_pln"/>
</dbReference>
<keyword evidence="6 11" id="KW-0479">Metal-binding</keyword>
<dbReference type="InterPro" id="IPR002016">
    <property type="entry name" value="Haem_peroxidase"/>
</dbReference>
<dbReference type="PRINTS" id="PR00458">
    <property type="entry name" value="PEROXIDASE"/>
</dbReference>
<dbReference type="GO" id="GO:0006979">
    <property type="term" value="P:response to oxidative stress"/>
    <property type="evidence" value="ECO:0007669"/>
    <property type="project" value="InterPro"/>
</dbReference>
<dbReference type="Pfam" id="PF00141">
    <property type="entry name" value="peroxidase"/>
    <property type="match status" value="1"/>
</dbReference>
<reference evidence="15 16" key="1">
    <citation type="submission" date="2020-09" db="EMBL/GenBank/DDBJ databases">
        <authorList>
            <person name="Ashkenazy H."/>
        </authorList>
    </citation>
    <scope>NUCLEOTIDE SEQUENCE [LARGE SCALE GENOMIC DNA]</scope>
    <source>
        <strain evidence="16">cv. Cdm-0</strain>
    </source>
</reference>
<keyword evidence="8" id="KW-0560">Oxidoreductase</keyword>
<evidence type="ECO:0000256" key="6">
    <source>
        <dbReference type="ARBA" id="ARBA00022723"/>
    </source>
</evidence>
<feature type="domain" description="Plant heme peroxidase family profile" evidence="14">
    <location>
        <begin position="8"/>
        <end position="128"/>
    </location>
</feature>
<comment type="similarity">
    <text evidence="12">Belongs to the peroxidase family.</text>
</comment>
<dbReference type="PROSITE" id="PS50873">
    <property type="entry name" value="PEROXIDASE_4"/>
    <property type="match status" value="1"/>
</dbReference>
<dbReference type="GO" id="GO:0140825">
    <property type="term" value="F:lactoperoxidase activity"/>
    <property type="evidence" value="ECO:0007669"/>
    <property type="project" value="UniProtKB-EC"/>
</dbReference>
<evidence type="ECO:0000256" key="8">
    <source>
        <dbReference type="ARBA" id="ARBA00023002"/>
    </source>
</evidence>
<evidence type="ECO:0000256" key="9">
    <source>
        <dbReference type="ARBA" id="ARBA00023004"/>
    </source>
</evidence>
<comment type="similarity">
    <text evidence="2">Belongs to the AB hydrolase superfamily. AB hydrolase 4 family.</text>
</comment>
<gene>
    <name evidence="15" type="ORF">AT9943_LOCUS2899</name>
</gene>
<feature type="binding site" evidence="11">
    <location>
        <position position="24"/>
    </location>
    <ligand>
        <name>Ca(2+)</name>
        <dbReference type="ChEBI" id="CHEBI:29108"/>
        <label>1</label>
    </ligand>
</feature>
<keyword evidence="9 11" id="KW-0408">Iron</keyword>
<dbReference type="GO" id="GO:0046872">
    <property type="term" value="F:metal ion binding"/>
    <property type="evidence" value="ECO:0007669"/>
    <property type="project" value="UniProtKB-KW"/>
</dbReference>
<dbReference type="Proteomes" id="UP000516314">
    <property type="component" value="Chromosome 1"/>
</dbReference>
<dbReference type="Gene3D" id="3.40.50.1820">
    <property type="entry name" value="alpha/beta hydrolase"/>
    <property type="match status" value="1"/>
</dbReference>
<sequence length="646" mass="71768">MIVLLTFGCDASLLIDSTTGKPSEKIAGPNASVRGFEIIDEAKREIELVCPKTVSCADIVTIATRDSIYFAGGPRFRVQLGRRDGFKLNPSDVNLPGPTITVAASIKAFQAKGLNVRDMVTLIGGGHSEFLREILERSGQTAEPSTIEALTLIPIRHYLIALFVLCTIFFYNFVEFHFLGDAILRYFRCRVNLICNPDSPLYHGVVSRCRILHGRYVATPWLASPHIQTCFLNFHGLPPVFTYTRQLFLTSDGGTIALDWLTNSDVLDGSLHNKSEITKEDTTPIAVVIPGLTSDSSSAHLAYDTAKTGWNVVISNHRGLGGVSVTSDCFYNAGWTDDIRVVLDYLQHKYPRAPLFAIGTSIGANVLVKYLGEEGEKTPLRGAVAICSPWDLLIGDRFICRTLKQKLYDKALTIGLQGYAQLHEPQFLRLANWEGIKKSRSIRDFDNHATCLVGKFETVDTYYRKSSSTQYVGNVAVPLLCISALDDPLCTKEAIPWDECRANKNIVLATTNHGGHLAFFEGLTGSSLWWVRATNEFLGVLSCSPYMHIQKIVDKRSSGSGKQEPSINQGPYLNIAEDGLVAAVKYEQDTNKTTLKQRGRKPEEDVTKKSFKELCRQTKQSVWWLGYIGMVNKFPFTWDAPKLHLP</sequence>
<organism evidence="15 16">
    <name type="scientific">Arabidopsis thaliana</name>
    <name type="common">Mouse-ear cress</name>
    <dbReference type="NCBI Taxonomy" id="3702"/>
    <lineage>
        <taxon>Eukaryota</taxon>
        <taxon>Viridiplantae</taxon>
        <taxon>Streptophyta</taxon>
        <taxon>Embryophyta</taxon>
        <taxon>Tracheophyta</taxon>
        <taxon>Spermatophyta</taxon>
        <taxon>Magnoliopsida</taxon>
        <taxon>eudicotyledons</taxon>
        <taxon>Gunneridae</taxon>
        <taxon>Pentapetalae</taxon>
        <taxon>rosids</taxon>
        <taxon>malvids</taxon>
        <taxon>Brassicales</taxon>
        <taxon>Brassicaceae</taxon>
        <taxon>Camelineae</taxon>
        <taxon>Arabidopsis</taxon>
    </lineage>
</organism>
<dbReference type="FunFam" id="3.40.50.1820:FF:000071">
    <property type="entry name" value="Embryogenesis-associated protein EMB8"/>
    <property type="match status" value="1"/>
</dbReference>
<dbReference type="EMBL" id="LR881466">
    <property type="protein sequence ID" value="CAD5314464.1"/>
    <property type="molecule type" value="Genomic_DNA"/>
</dbReference>
<protein>
    <recommendedName>
        <fullName evidence="3">peroxidase</fullName>
        <ecNumber evidence="3">1.11.1.7</ecNumber>
    </recommendedName>
</protein>
<feature type="binding site" evidence="11">
    <location>
        <position position="8"/>
    </location>
    <ligand>
        <name>Ca(2+)</name>
        <dbReference type="ChEBI" id="CHEBI:29108"/>
        <label>1</label>
    </ligand>
</feature>
<dbReference type="InterPro" id="IPR029058">
    <property type="entry name" value="AB_hydrolase_fold"/>
</dbReference>
<accession>A0A7G2DXQ4</accession>
<dbReference type="PRINTS" id="PR00461">
    <property type="entry name" value="PLPEROXIDASE"/>
</dbReference>
<feature type="transmembrane region" description="Helical" evidence="13">
    <location>
        <begin position="158"/>
        <end position="179"/>
    </location>
</feature>
<dbReference type="InterPro" id="IPR010255">
    <property type="entry name" value="Haem_peroxidase_sf"/>
</dbReference>
<feature type="binding site" evidence="11">
    <location>
        <position position="10"/>
    </location>
    <ligand>
        <name>Ca(2+)</name>
        <dbReference type="ChEBI" id="CHEBI:29108"/>
        <label>1</label>
    </ligand>
</feature>
<dbReference type="AlphaFoldDB" id="A0A7G2DXQ4"/>
<evidence type="ECO:0000256" key="3">
    <source>
        <dbReference type="ARBA" id="ARBA00012313"/>
    </source>
</evidence>
<name>A0A7G2DXQ4_ARATH</name>
<evidence type="ECO:0000256" key="4">
    <source>
        <dbReference type="ARBA" id="ARBA00022559"/>
    </source>
</evidence>
<keyword evidence="13" id="KW-0472">Membrane</keyword>
<dbReference type="Pfam" id="PF00561">
    <property type="entry name" value="Abhydrolase_1"/>
    <property type="match status" value="1"/>
</dbReference>
<keyword evidence="13" id="KW-1133">Transmembrane helix</keyword>
<comment type="cofactor">
    <cofactor evidence="11">
        <name>Ca(2+)</name>
        <dbReference type="ChEBI" id="CHEBI:29108"/>
    </cofactor>
    <text evidence="11">Binds 2 calcium ions per subunit.</text>
</comment>